<feature type="coiled-coil region" evidence="1">
    <location>
        <begin position="226"/>
        <end position="260"/>
    </location>
</feature>
<keyword evidence="1" id="KW-0175">Coiled coil</keyword>
<dbReference type="RefSeq" id="WP_338226520.1">
    <property type="nucleotide sequence ID" value="NZ_BTPD01000029.1"/>
</dbReference>
<dbReference type="EMBL" id="BTPD01000029">
    <property type="protein sequence ID" value="GMQ31725.1"/>
    <property type="molecule type" value="Genomic_DNA"/>
</dbReference>
<sequence length="566" mass="64866">MKSLKFKRLLVLSNSIKSANLFEFSPNLNLITANDNSVGKSTLLKLIFWGLGCEPELDTTWNSQDCKTIVEFQIGDDSYRVQRYKNQIHLKENDNEVQEFQKITGDYSKRFAEIVDFKALLPNQSTSVVETPPPAFYFLPFYIDQKRSWAKAWDNFDNLGQYQKWKSTIIKYHVGLLTSEHFEIESEKSDKKVTQKIAETEVVKFDTAIEVVESYIPQALQTVINLNTLEKITDSIKADLKSLQESQEKLLNNMAILNSEKAYLFQQQILTEKLISELDKDYKYSVENIEDEEIECPLCGVVHDNSILNRTSILTDKAQAENQLRVLLAEINKIDSKIEKNETELNDARNRINEINDKYVIEEDNVPAINFNQIIESIAGKSIKESVIQTKSVKQAEIKQIDDDLKVLSKEQKGLISKETTETINDSFKSILTKYIKSLDAEAVNLSEINSPLDYNKIIKEGGAAEGVRAILAYYLTVFTMVEKYGSEVKSALIIDTPNQQEQSHTNYDKIVNLLTNEITSDTQIIMSAMENEHLKPFVERAKVIVLDKNKLLLKEKYDELKNEFI</sequence>
<evidence type="ECO:0008006" key="4">
    <source>
        <dbReference type="Google" id="ProtNLM"/>
    </source>
</evidence>
<gene>
    <name evidence="2" type="ORF">Aconfl_43710</name>
</gene>
<comment type="caution">
    <text evidence="2">The sequence shown here is derived from an EMBL/GenBank/DDBJ whole genome shotgun (WGS) entry which is preliminary data.</text>
</comment>
<protein>
    <recommendedName>
        <fullName evidence="4">AAA domain-containing protein</fullName>
    </recommendedName>
</protein>
<name>A0ABQ6PWQ1_9BACT</name>
<feature type="coiled-coil region" evidence="1">
    <location>
        <begin position="317"/>
        <end position="365"/>
    </location>
</feature>
<evidence type="ECO:0000313" key="3">
    <source>
        <dbReference type="Proteomes" id="UP001338309"/>
    </source>
</evidence>
<proteinExistence type="predicted"/>
<organism evidence="2 3">
    <name type="scientific">Algoriphagus confluentis</name>
    <dbReference type="NCBI Taxonomy" id="1697556"/>
    <lineage>
        <taxon>Bacteria</taxon>
        <taxon>Pseudomonadati</taxon>
        <taxon>Bacteroidota</taxon>
        <taxon>Cytophagia</taxon>
        <taxon>Cytophagales</taxon>
        <taxon>Cyclobacteriaceae</taxon>
        <taxon>Algoriphagus</taxon>
    </lineage>
</organism>
<evidence type="ECO:0000313" key="2">
    <source>
        <dbReference type="EMBL" id="GMQ31725.1"/>
    </source>
</evidence>
<dbReference type="InterPro" id="IPR027417">
    <property type="entry name" value="P-loop_NTPase"/>
</dbReference>
<keyword evidence="3" id="KW-1185">Reference proteome</keyword>
<dbReference type="Gene3D" id="3.40.50.300">
    <property type="entry name" value="P-loop containing nucleotide triphosphate hydrolases"/>
    <property type="match status" value="1"/>
</dbReference>
<evidence type="ECO:0000256" key="1">
    <source>
        <dbReference type="SAM" id="Coils"/>
    </source>
</evidence>
<reference evidence="2 3" key="1">
    <citation type="submission" date="2023-08" db="EMBL/GenBank/DDBJ databases">
        <title>Draft genome sequence of Algoriphagus confluentis.</title>
        <authorList>
            <person name="Takatani N."/>
            <person name="Hosokawa M."/>
            <person name="Sawabe T."/>
        </authorList>
    </citation>
    <scope>NUCLEOTIDE SEQUENCE [LARGE SCALE GENOMIC DNA]</scope>
    <source>
        <strain evidence="2 3">NBRC 111222</strain>
    </source>
</reference>
<dbReference type="Proteomes" id="UP001338309">
    <property type="component" value="Unassembled WGS sequence"/>
</dbReference>
<accession>A0ABQ6PWQ1</accession>